<dbReference type="RefSeq" id="XP_018738051.1">
    <property type="nucleotide sequence ID" value="XM_018880210.1"/>
</dbReference>
<dbReference type="SMART" id="SM00320">
    <property type="entry name" value="WD40"/>
    <property type="match status" value="3"/>
</dbReference>
<dbReference type="InterPro" id="IPR021772">
    <property type="entry name" value="WDR48/Bun107"/>
</dbReference>
<dbReference type="InterPro" id="IPR051246">
    <property type="entry name" value="WDR48"/>
</dbReference>
<dbReference type="InterPro" id="IPR036322">
    <property type="entry name" value="WD40_repeat_dom_sf"/>
</dbReference>
<name>A0A167FQN7_9ASCO</name>
<evidence type="ECO:0000256" key="3">
    <source>
        <dbReference type="PROSITE-ProRule" id="PRU00221"/>
    </source>
</evidence>
<reference evidence="5 6" key="1">
    <citation type="submission" date="2016-02" db="EMBL/GenBank/DDBJ databases">
        <title>Complete genome sequence and transcriptome regulation of the pentose utilising yeast Sugiyamaella lignohabitans.</title>
        <authorList>
            <person name="Bellasio M."/>
            <person name="Peymann A."/>
            <person name="Valli M."/>
            <person name="Sipitzky M."/>
            <person name="Graf A."/>
            <person name="Sauer M."/>
            <person name="Marx H."/>
            <person name="Mattanovich D."/>
        </authorList>
    </citation>
    <scope>NUCLEOTIDE SEQUENCE [LARGE SCALE GENOMIC DNA]</scope>
    <source>
        <strain evidence="5 6">CBS 10342</strain>
    </source>
</reference>
<accession>A0A167FQN7</accession>
<evidence type="ECO:0000256" key="4">
    <source>
        <dbReference type="SAM" id="MobiDB-lite"/>
    </source>
</evidence>
<feature type="repeat" description="WD" evidence="3">
    <location>
        <begin position="46"/>
        <end position="87"/>
    </location>
</feature>
<feature type="compositionally biased region" description="Basic and acidic residues" evidence="4">
    <location>
        <begin position="194"/>
        <end position="204"/>
    </location>
</feature>
<dbReference type="Pfam" id="PF11816">
    <property type="entry name" value="DUF3337"/>
    <property type="match status" value="1"/>
</dbReference>
<keyword evidence="6" id="KW-1185">Reference proteome</keyword>
<protein>
    <submittedName>
        <fullName evidence="5">Duf1p</fullName>
    </submittedName>
</protein>
<dbReference type="GeneID" id="30035199"/>
<proteinExistence type="predicted"/>
<evidence type="ECO:0000313" key="5">
    <source>
        <dbReference type="EMBL" id="ANB15574.1"/>
    </source>
</evidence>
<dbReference type="PANTHER" id="PTHR19862:SF14">
    <property type="entry name" value="WD REPEAT-CONTAINING PROTEIN 48"/>
    <property type="match status" value="1"/>
</dbReference>
<dbReference type="KEGG" id="slb:AWJ20_3202"/>
<dbReference type="GO" id="GO:0043130">
    <property type="term" value="F:ubiquitin binding"/>
    <property type="evidence" value="ECO:0007669"/>
    <property type="project" value="TreeGrafter"/>
</dbReference>
<feature type="region of interest" description="Disordered" evidence="4">
    <location>
        <begin position="190"/>
        <end position="228"/>
    </location>
</feature>
<evidence type="ECO:0000256" key="2">
    <source>
        <dbReference type="ARBA" id="ARBA00022737"/>
    </source>
</evidence>
<feature type="region of interest" description="Disordered" evidence="4">
    <location>
        <begin position="426"/>
        <end position="536"/>
    </location>
</feature>
<evidence type="ECO:0000313" key="6">
    <source>
        <dbReference type="Proteomes" id="UP000189580"/>
    </source>
</evidence>
<sequence length="735" mass="80364">MGSVYALAVNGSDNGIASASTLIASGGPEAIVNLWDSRSGDPVTKFVGHSGNIRSILVSDDGEWVLSGSSDSSIKLWSVTSSRLYHTFDMHDDSVWSLFSQDPSLKVFYSSDRSGVVMKTDLRGCVEKHLDFDEGVSVMVCNEHEGVSKVISAGSNLWTATSNSRIHRWRNVNTGIYSLGNGVGEVPIEESAETNEKKEDETAKQNDSQDTDNEKKKEDGEKDEEIKVPDNSIKTSFIQVSGGPSLQFAAAAEAHRTAREISPGGKELDVVVQPVSENPIETLRGHVGLIKHRLLNDKRRVLTLDTAGDVKLWDLVRGVVLQSFDRTLGLDLDTLADQLNPLAFVSNWCQVSVRTGELYVSLEESTCFDAEVYSDDLIIDHTGSEDGSAVRQDMTDIPEDHRVNYGKWVITNLLHNLQQRLLQDEIKPSPNGSATSSTSEPKPSAPIAGSKGTNGYSSSPYDIVHKVEEPVETTTKETTNNVNTSNSQSNSSGGGMFGRFKGFGKSKKDKTPAASTNNTTTPAATTPQEPPTPKAVEYNSLNDLIKDLKKKASSPNHTGSLFNPPSSTDCPFVAFPEHTKIMISEQLPNSGDTMDLYRGTVGTVGTDETRLREVVPGWMGKVLLENELPVKEPPKVGFVVQPEDESKSPSVTAANIRLTAYHMLRARKVLLYVVERLSADPTMSETIQTHKGQQPEEWLELYCQGHKIPPKMTVATIRTRVWRSGGDVVLKYRIV</sequence>
<dbReference type="Gene3D" id="2.130.10.10">
    <property type="entry name" value="YVTN repeat-like/Quinoprotein amine dehydrogenase"/>
    <property type="match status" value="1"/>
</dbReference>
<dbReference type="GO" id="GO:0000724">
    <property type="term" value="P:double-strand break repair via homologous recombination"/>
    <property type="evidence" value="ECO:0007669"/>
    <property type="project" value="TreeGrafter"/>
</dbReference>
<keyword evidence="1 3" id="KW-0853">WD repeat</keyword>
<keyword evidence="2" id="KW-0677">Repeat</keyword>
<evidence type="ECO:0000256" key="1">
    <source>
        <dbReference type="ARBA" id="ARBA00022574"/>
    </source>
</evidence>
<dbReference type="CDD" id="cd17041">
    <property type="entry name" value="Ubl_WDR48"/>
    <property type="match status" value="1"/>
</dbReference>
<feature type="compositionally biased region" description="Low complexity" evidence="4">
    <location>
        <begin position="472"/>
        <end position="491"/>
    </location>
</feature>
<feature type="compositionally biased region" description="Polar residues" evidence="4">
    <location>
        <begin position="430"/>
        <end position="441"/>
    </location>
</feature>
<gene>
    <name evidence="5" type="primary">DUF1</name>
    <name evidence="5" type="ORF">AWJ20_3202</name>
</gene>
<dbReference type="EMBL" id="CP014503">
    <property type="protein sequence ID" value="ANB15574.1"/>
    <property type="molecule type" value="Genomic_DNA"/>
</dbReference>
<feature type="compositionally biased region" description="Basic and acidic residues" evidence="4">
    <location>
        <begin position="212"/>
        <end position="228"/>
    </location>
</feature>
<dbReference type="PROSITE" id="PS50082">
    <property type="entry name" value="WD_REPEATS_2"/>
    <property type="match status" value="1"/>
</dbReference>
<dbReference type="PANTHER" id="PTHR19862">
    <property type="entry name" value="WD REPEAT-CONTAINING PROTEIN 48"/>
    <property type="match status" value="1"/>
</dbReference>
<dbReference type="SUPFAM" id="SSF50978">
    <property type="entry name" value="WD40 repeat-like"/>
    <property type="match status" value="1"/>
</dbReference>
<organism evidence="5 6">
    <name type="scientific">Sugiyamaella lignohabitans</name>
    <dbReference type="NCBI Taxonomy" id="796027"/>
    <lineage>
        <taxon>Eukaryota</taxon>
        <taxon>Fungi</taxon>
        <taxon>Dikarya</taxon>
        <taxon>Ascomycota</taxon>
        <taxon>Saccharomycotina</taxon>
        <taxon>Dipodascomycetes</taxon>
        <taxon>Dipodascales</taxon>
        <taxon>Trichomonascaceae</taxon>
        <taxon>Sugiyamaella</taxon>
    </lineage>
</organism>
<dbReference type="AlphaFoldDB" id="A0A167FQN7"/>
<feature type="compositionally biased region" description="Low complexity" evidence="4">
    <location>
        <begin position="512"/>
        <end position="527"/>
    </location>
</feature>
<dbReference type="InterPro" id="IPR001680">
    <property type="entry name" value="WD40_rpt"/>
</dbReference>
<feature type="compositionally biased region" description="Polar residues" evidence="4">
    <location>
        <begin position="451"/>
        <end position="460"/>
    </location>
</feature>
<dbReference type="InterPro" id="IPR015943">
    <property type="entry name" value="WD40/YVTN_repeat-like_dom_sf"/>
</dbReference>
<dbReference type="PROSITE" id="PS50294">
    <property type="entry name" value="WD_REPEATS_REGION"/>
    <property type="match status" value="1"/>
</dbReference>
<dbReference type="Pfam" id="PF00400">
    <property type="entry name" value="WD40"/>
    <property type="match status" value="1"/>
</dbReference>
<dbReference type="Proteomes" id="UP000189580">
    <property type="component" value="Chromosome b"/>
</dbReference>
<dbReference type="OrthoDB" id="2421129at2759"/>